<reference evidence="2" key="1">
    <citation type="submission" date="2020-01" db="EMBL/GenBank/DDBJ databases">
        <title>The Celery Genome Sequence Reveals Sequential Paleo-tetraploidization, Resistance Gene Elimination, Karyotype Evolution, and Functional Innovation in Apiales.</title>
        <authorList>
            <person name="Song X."/>
        </authorList>
    </citation>
    <scope>NUCLEOTIDE SEQUENCE</scope>
    <source>
        <tissue evidence="2">Leaf</tissue>
    </source>
</reference>
<comment type="caution">
    <text evidence="2">The sequence shown here is derived from an EMBL/GenBank/DDBJ whole genome shotgun (WGS) entry which is preliminary data.</text>
</comment>
<dbReference type="Proteomes" id="UP000593563">
    <property type="component" value="Unassembled WGS sequence"/>
</dbReference>
<dbReference type="AlphaFoldDB" id="A0A6L5BB99"/>
<dbReference type="EMBL" id="WRXP01002128">
    <property type="protein sequence ID" value="KAF1001902.1"/>
    <property type="molecule type" value="Genomic_DNA"/>
</dbReference>
<evidence type="ECO:0000313" key="2">
    <source>
        <dbReference type="EMBL" id="KAF1001902.1"/>
    </source>
</evidence>
<keyword evidence="3" id="KW-1185">Reference proteome</keyword>
<protein>
    <submittedName>
        <fullName evidence="2">Uncharacterized protein</fullName>
    </submittedName>
</protein>
<evidence type="ECO:0000313" key="3">
    <source>
        <dbReference type="Proteomes" id="UP000593563"/>
    </source>
</evidence>
<sequence>MDEITDDINVDNFELKPGPKDTYFNILNRISSIATGAVSGDYNTIDVLSKHGRRVLKSQYSRGLRQDFPTDDSFVSTGHVEVKMKKKGHKEGRGGVNAPKRRKLRNDDERCDHINEDTSIHLSQTATSIEHGMEDHQVKIRGIDPSPVCGIPSST</sequence>
<evidence type="ECO:0000256" key="1">
    <source>
        <dbReference type="SAM" id="MobiDB-lite"/>
    </source>
</evidence>
<proteinExistence type="predicted"/>
<name>A0A6L5BB99_APIGR</name>
<organism evidence="2 3">
    <name type="scientific">Apium graveolens</name>
    <name type="common">Celery</name>
    <dbReference type="NCBI Taxonomy" id="4045"/>
    <lineage>
        <taxon>Eukaryota</taxon>
        <taxon>Viridiplantae</taxon>
        <taxon>Streptophyta</taxon>
        <taxon>Embryophyta</taxon>
        <taxon>Tracheophyta</taxon>
        <taxon>Spermatophyta</taxon>
        <taxon>Magnoliopsida</taxon>
        <taxon>eudicotyledons</taxon>
        <taxon>Gunneridae</taxon>
        <taxon>Pentapetalae</taxon>
        <taxon>asterids</taxon>
        <taxon>campanulids</taxon>
        <taxon>Apiales</taxon>
        <taxon>Apiaceae</taxon>
        <taxon>Apioideae</taxon>
        <taxon>apioid superclade</taxon>
        <taxon>Apieae</taxon>
        <taxon>Apium</taxon>
    </lineage>
</organism>
<accession>A0A6L5BB99</accession>
<gene>
    <name evidence="2" type="ORF">AG4045_020225</name>
</gene>
<feature type="region of interest" description="Disordered" evidence="1">
    <location>
        <begin position="82"/>
        <end position="106"/>
    </location>
</feature>